<dbReference type="RefSeq" id="WP_010037325.1">
    <property type="nucleotide sequence ID" value="NZ_CP025958.1"/>
</dbReference>
<protein>
    <recommendedName>
        <fullName evidence="3">TubC N-terminal docking domain-containing protein</fullName>
    </recommendedName>
</protein>
<accession>A0A2Z3H7W2</accession>
<evidence type="ECO:0000313" key="2">
    <source>
        <dbReference type="Proteomes" id="UP000245802"/>
    </source>
</evidence>
<sequence>MNTRDLITALRGRGFLLAVVDGKLAVRPATRLAAADREAIRRNLPELVAALANESLAPADMKSPTVSDAWDGDLAHRLMYTADTLVSELGVSGCRTTVQDAAEAVVRAHAAENMTELRRAVSVFVTVVRGLGARSSTEARAG</sequence>
<dbReference type="KEGG" id="gog:C1280_08840"/>
<dbReference type="EMBL" id="CP025958">
    <property type="protein sequence ID" value="AWM37120.1"/>
    <property type="molecule type" value="Genomic_DNA"/>
</dbReference>
<keyword evidence="2" id="KW-1185">Reference proteome</keyword>
<reference evidence="1 2" key="1">
    <citation type="submission" date="2018-01" db="EMBL/GenBank/DDBJ databases">
        <title>G. obscuriglobus.</title>
        <authorList>
            <person name="Franke J."/>
            <person name="Blomberg W."/>
            <person name="Selmecki A."/>
        </authorList>
    </citation>
    <scope>NUCLEOTIDE SEQUENCE [LARGE SCALE GENOMIC DNA]</scope>
    <source>
        <strain evidence="1 2">DSM 5831</strain>
    </source>
</reference>
<dbReference type="AlphaFoldDB" id="A0A2Z3H7W2"/>
<gene>
    <name evidence="1" type="ORF">C1280_08840</name>
</gene>
<name>A0A2Z3H7W2_9BACT</name>
<evidence type="ECO:0008006" key="3">
    <source>
        <dbReference type="Google" id="ProtNLM"/>
    </source>
</evidence>
<organism evidence="1 2">
    <name type="scientific">Gemmata obscuriglobus</name>
    <dbReference type="NCBI Taxonomy" id="114"/>
    <lineage>
        <taxon>Bacteria</taxon>
        <taxon>Pseudomonadati</taxon>
        <taxon>Planctomycetota</taxon>
        <taxon>Planctomycetia</taxon>
        <taxon>Gemmatales</taxon>
        <taxon>Gemmataceae</taxon>
        <taxon>Gemmata</taxon>
    </lineage>
</organism>
<proteinExistence type="predicted"/>
<dbReference type="Proteomes" id="UP000245802">
    <property type="component" value="Chromosome"/>
</dbReference>
<evidence type="ECO:0000313" key="1">
    <source>
        <dbReference type="EMBL" id="AWM37120.1"/>
    </source>
</evidence>